<accession>A0A645ETW7</accession>
<evidence type="ECO:0000313" key="1">
    <source>
        <dbReference type="EMBL" id="MPN04639.1"/>
    </source>
</evidence>
<gene>
    <name evidence="1" type="ORF">SDC9_151884</name>
</gene>
<organism evidence="1">
    <name type="scientific">bioreactor metagenome</name>
    <dbReference type="NCBI Taxonomy" id="1076179"/>
    <lineage>
        <taxon>unclassified sequences</taxon>
        <taxon>metagenomes</taxon>
        <taxon>ecological metagenomes</taxon>
    </lineage>
</organism>
<dbReference type="EMBL" id="VSSQ01050559">
    <property type="protein sequence ID" value="MPN04639.1"/>
    <property type="molecule type" value="Genomic_DNA"/>
</dbReference>
<evidence type="ECO:0008006" key="2">
    <source>
        <dbReference type="Google" id="ProtNLM"/>
    </source>
</evidence>
<proteinExistence type="predicted"/>
<protein>
    <recommendedName>
        <fullName evidence="2">Nitronate monooxygenase domain-containing protein</fullName>
    </recommendedName>
</protein>
<dbReference type="AlphaFoldDB" id="A0A645ETW7"/>
<name>A0A645ETW7_9ZZZZ</name>
<sequence>MEAVKGNIENGLIFTGSNGYKITKLVTVKELINDLIKEVMEYEQVN</sequence>
<comment type="caution">
    <text evidence="1">The sequence shown here is derived from an EMBL/GenBank/DDBJ whole genome shotgun (WGS) entry which is preliminary data.</text>
</comment>
<reference evidence="1" key="1">
    <citation type="submission" date="2019-08" db="EMBL/GenBank/DDBJ databases">
        <authorList>
            <person name="Kucharzyk K."/>
            <person name="Murdoch R.W."/>
            <person name="Higgins S."/>
            <person name="Loffler F."/>
        </authorList>
    </citation>
    <scope>NUCLEOTIDE SEQUENCE</scope>
</reference>